<dbReference type="InterPro" id="IPR011057">
    <property type="entry name" value="Mss4-like_sf"/>
</dbReference>
<organism evidence="6 7">
    <name type="scientific">Sodiomyces alkalinus (strain CBS 110278 / VKM F-3762 / F11)</name>
    <name type="common">Alkaliphilic filamentous fungus</name>
    <dbReference type="NCBI Taxonomy" id="1314773"/>
    <lineage>
        <taxon>Eukaryota</taxon>
        <taxon>Fungi</taxon>
        <taxon>Dikarya</taxon>
        <taxon>Ascomycota</taxon>
        <taxon>Pezizomycotina</taxon>
        <taxon>Sordariomycetes</taxon>
        <taxon>Hypocreomycetidae</taxon>
        <taxon>Glomerellales</taxon>
        <taxon>Plectosphaerellaceae</taxon>
        <taxon>Sodiomyces</taxon>
    </lineage>
</organism>
<keyword evidence="3" id="KW-0862">Zinc</keyword>
<dbReference type="RefSeq" id="XP_028465666.1">
    <property type="nucleotide sequence ID" value="XM_028612028.1"/>
</dbReference>
<evidence type="ECO:0000313" key="7">
    <source>
        <dbReference type="Proteomes" id="UP000272025"/>
    </source>
</evidence>
<dbReference type="PROSITE" id="PS51891">
    <property type="entry name" value="CENP_V_GFA"/>
    <property type="match status" value="1"/>
</dbReference>
<evidence type="ECO:0000256" key="1">
    <source>
        <dbReference type="ARBA" id="ARBA00005495"/>
    </source>
</evidence>
<dbReference type="EMBL" id="ML119056">
    <property type="protein sequence ID" value="ROT37860.1"/>
    <property type="molecule type" value="Genomic_DNA"/>
</dbReference>
<protein>
    <recommendedName>
        <fullName evidence="5">CENP-V/GFA domain-containing protein</fullName>
    </recommendedName>
</protein>
<dbReference type="Proteomes" id="UP000272025">
    <property type="component" value="Unassembled WGS sequence"/>
</dbReference>
<gene>
    <name evidence="6" type="ORF">SODALDRAFT_333617</name>
</gene>
<dbReference type="GO" id="GO:0016846">
    <property type="term" value="F:carbon-sulfur lyase activity"/>
    <property type="evidence" value="ECO:0007669"/>
    <property type="project" value="InterPro"/>
</dbReference>
<keyword evidence="7" id="KW-1185">Reference proteome</keyword>
<dbReference type="PANTHER" id="PTHR33337">
    <property type="entry name" value="GFA DOMAIN-CONTAINING PROTEIN"/>
    <property type="match status" value="1"/>
</dbReference>
<proteinExistence type="inferred from homology"/>
<dbReference type="GO" id="GO:0046872">
    <property type="term" value="F:metal ion binding"/>
    <property type="evidence" value="ECO:0007669"/>
    <property type="project" value="UniProtKB-KW"/>
</dbReference>
<keyword evidence="4" id="KW-0456">Lyase</keyword>
<dbReference type="Gene3D" id="3.90.1590.10">
    <property type="entry name" value="glutathione-dependent formaldehyde- activating enzyme (gfa)"/>
    <property type="match status" value="1"/>
</dbReference>
<dbReference type="PANTHER" id="PTHR33337:SF3">
    <property type="entry name" value="CENP-V_GFA DOMAIN-CONTAINING PROTEIN"/>
    <property type="match status" value="1"/>
</dbReference>
<accession>A0A3N2PTM7</accession>
<dbReference type="Pfam" id="PF04828">
    <property type="entry name" value="GFA"/>
    <property type="match status" value="1"/>
</dbReference>
<dbReference type="AlphaFoldDB" id="A0A3N2PTM7"/>
<feature type="domain" description="CENP-V/GFA" evidence="5">
    <location>
        <begin position="1"/>
        <end position="127"/>
    </location>
</feature>
<evidence type="ECO:0000256" key="2">
    <source>
        <dbReference type="ARBA" id="ARBA00022723"/>
    </source>
</evidence>
<evidence type="ECO:0000256" key="3">
    <source>
        <dbReference type="ARBA" id="ARBA00022833"/>
    </source>
</evidence>
<name>A0A3N2PTM7_SODAK</name>
<dbReference type="InterPro" id="IPR006913">
    <property type="entry name" value="CENP-V/GFA"/>
</dbReference>
<dbReference type="OrthoDB" id="5290969at2759"/>
<sequence length="147" mass="15556">MDISCQCGAVTFRTATPSPLSVYFCHCTQCRRQSSSAFGISAVFPASALPVFPDSGASYSPDLRARLDVFTRPGNAGRTLDCYFCRSCGARVVHRGRAPDGSPLPTANIKGGLIEGLDLKGASHIWTREAVVPIPDGAVSWPESPPA</sequence>
<evidence type="ECO:0000256" key="4">
    <source>
        <dbReference type="ARBA" id="ARBA00023239"/>
    </source>
</evidence>
<evidence type="ECO:0000259" key="5">
    <source>
        <dbReference type="PROSITE" id="PS51891"/>
    </source>
</evidence>
<evidence type="ECO:0000313" key="6">
    <source>
        <dbReference type="EMBL" id="ROT37860.1"/>
    </source>
</evidence>
<keyword evidence="2" id="KW-0479">Metal-binding</keyword>
<dbReference type="SUPFAM" id="SSF51316">
    <property type="entry name" value="Mss4-like"/>
    <property type="match status" value="1"/>
</dbReference>
<dbReference type="GeneID" id="39580506"/>
<reference evidence="6 7" key="1">
    <citation type="journal article" date="2018" name="Mol. Ecol.">
        <title>The obligate alkalophilic soda-lake fungus Sodiomyces alkalinus has shifted to a protein diet.</title>
        <authorList>
            <person name="Grum-Grzhimaylo A.A."/>
            <person name="Falkoski D.L."/>
            <person name="van den Heuvel J."/>
            <person name="Valero-Jimenez C.A."/>
            <person name="Min B."/>
            <person name="Choi I.G."/>
            <person name="Lipzen A."/>
            <person name="Daum C.G."/>
            <person name="Aanen D.K."/>
            <person name="Tsang A."/>
            <person name="Henrissat B."/>
            <person name="Bilanenko E.N."/>
            <person name="de Vries R.P."/>
            <person name="van Kan J.A.L."/>
            <person name="Grigoriev I.V."/>
            <person name="Debets A.J.M."/>
        </authorList>
    </citation>
    <scope>NUCLEOTIDE SEQUENCE [LARGE SCALE GENOMIC DNA]</scope>
    <source>
        <strain evidence="6 7">F11</strain>
    </source>
</reference>
<comment type="similarity">
    <text evidence="1">Belongs to the Gfa family.</text>
</comment>